<dbReference type="InterPro" id="IPR019832">
    <property type="entry name" value="Mn/Fe_SOD_C"/>
</dbReference>
<feature type="domain" description="Manganese/iron superoxide dismutase C-terminal" evidence="6">
    <location>
        <begin position="90"/>
        <end position="192"/>
    </location>
</feature>
<dbReference type="EC" id="1.15.1.1" evidence="2"/>
<dbReference type="InterPro" id="IPR019833">
    <property type="entry name" value="Mn/Fe_SOD_BS"/>
</dbReference>
<dbReference type="PIRSF" id="PIRSF000349">
    <property type="entry name" value="SODismutase"/>
    <property type="match status" value="1"/>
</dbReference>
<dbReference type="SUPFAM" id="SSF46609">
    <property type="entry name" value="Fe,Mn superoxide dismutase (SOD), N-terminal domain"/>
    <property type="match status" value="1"/>
</dbReference>
<dbReference type="Gene3D" id="3.55.40.20">
    <property type="entry name" value="Iron/manganese superoxide dismutase, C-terminal domain"/>
    <property type="match status" value="1"/>
</dbReference>
<organism evidence="7">
    <name type="scientific">freshwater metagenome</name>
    <dbReference type="NCBI Taxonomy" id="449393"/>
    <lineage>
        <taxon>unclassified sequences</taxon>
        <taxon>metagenomes</taxon>
        <taxon>ecological metagenomes</taxon>
    </lineage>
</organism>
<dbReference type="InterPro" id="IPR001189">
    <property type="entry name" value="Mn/Fe_SOD"/>
</dbReference>
<proteinExistence type="inferred from homology"/>
<comment type="similarity">
    <text evidence="1">Belongs to the iron/manganese superoxide dismutase family.</text>
</comment>
<dbReference type="PANTHER" id="PTHR11404:SF6">
    <property type="entry name" value="SUPEROXIDE DISMUTASE [MN], MITOCHONDRIAL"/>
    <property type="match status" value="1"/>
</dbReference>
<dbReference type="InterPro" id="IPR050265">
    <property type="entry name" value="Fe/Mn_Superoxide_Dismutase"/>
</dbReference>
<dbReference type="SUPFAM" id="SSF54719">
    <property type="entry name" value="Fe,Mn superoxide dismutase (SOD), C-terminal domain"/>
    <property type="match status" value="1"/>
</dbReference>
<dbReference type="EMBL" id="CAEZSR010000135">
    <property type="protein sequence ID" value="CAB4578292.1"/>
    <property type="molecule type" value="Genomic_DNA"/>
</dbReference>
<keyword evidence="4" id="KW-0560">Oxidoreductase</keyword>
<dbReference type="FunFam" id="1.10.287.990:FF:000001">
    <property type="entry name" value="Superoxide dismutase"/>
    <property type="match status" value="1"/>
</dbReference>
<accession>A0A6J6EP67</accession>
<evidence type="ECO:0000256" key="3">
    <source>
        <dbReference type="ARBA" id="ARBA00022723"/>
    </source>
</evidence>
<dbReference type="InterPro" id="IPR019831">
    <property type="entry name" value="Mn/Fe_SOD_N"/>
</dbReference>
<protein>
    <recommendedName>
        <fullName evidence="2">superoxide dismutase</fullName>
        <ecNumber evidence="2">1.15.1.1</ecNumber>
    </recommendedName>
</protein>
<sequence>MTYSLPPLPYDPAALEPHLSARILELHHGKHHQAYVDGANATLDKLAAARDQGDFASLVGLQKTLAFNVAGHVLHSLYWQNMSPDGGGRPQGELAAAIDDQFGGFDAFRAQMTAATVSVQGSGWSALVWEPLGRRLVVEQIEDHHNHSIEGARPLLVIDAWEHAYYLQYENRRAEYVEAIWNVVNWDDVATRFAAAVG</sequence>
<dbReference type="Pfam" id="PF02777">
    <property type="entry name" value="Sod_Fe_C"/>
    <property type="match status" value="1"/>
</dbReference>
<evidence type="ECO:0000259" key="5">
    <source>
        <dbReference type="Pfam" id="PF00081"/>
    </source>
</evidence>
<dbReference type="PRINTS" id="PR01703">
    <property type="entry name" value="MNSODISMTASE"/>
</dbReference>
<evidence type="ECO:0000259" key="6">
    <source>
        <dbReference type="Pfam" id="PF02777"/>
    </source>
</evidence>
<dbReference type="FunFam" id="3.55.40.20:FF:000004">
    <property type="entry name" value="Superoxide dismutase [Fe]"/>
    <property type="match status" value="1"/>
</dbReference>
<keyword evidence="3" id="KW-0479">Metal-binding</keyword>
<dbReference type="PANTHER" id="PTHR11404">
    <property type="entry name" value="SUPEROXIDE DISMUTASE 2"/>
    <property type="match status" value="1"/>
</dbReference>
<dbReference type="Pfam" id="PF00081">
    <property type="entry name" value="Sod_Fe_N"/>
    <property type="match status" value="1"/>
</dbReference>
<evidence type="ECO:0000256" key="1">
    <source>
        <dbReference type="ARBA" id="ARBA00008714"/>
    </source>
</evidence>
<dbReference type="AlphaFoldDB" id="A0A6J6EP67"/>
<evidence type="ECO:0000256" key="4">
    <source>
        <dbReference type="ARBA" id="ARBA00023002"/>
    </source>
</evidence>
<evidence type="ECO:0000313" key="7">
    <source>
        <dbReference type="EMBL" id="CAB4578292.1"/>
    </source>
</evidence>
<gene>
    <name evidence="7" type="ORF">UFOPK1493_02871</name>
</gene>
<dbReference type="GO" id="GO:0046872">
    <property type="term" value="F:metal ion binding"/>
    <property type="evidence" value="ECO:0007669"/>
    <property type="project" value="UniProtKB-KW"/>
</dbReference>
<feature type="domain" description="Manganese/iron superoxide dismutase N-terminal" evidence="5">
    <location>
        <begin position="2"/>
        <end position="83"/>
    </location>
</feature>
<dbReference type="Gene3D" id="1.10.287.990">
    <property type="entry name" value="Fe,Mn superoxide dismutase (SOD) domain"/>
    <property type="match status" value="1"/>
</dbReference>
<reference evidence="7" key="1">
    <citation type="submission" date="2020-05" db="EMBL/GenBank/DDBJ databases">
        <authorList>
            <person name="Chiriac C."/>
            <person name="Salcher M."/>
            <person name="Ghai R."/>
            <person name="Kavagutti S V."/>
        </authorList>
    </citation>
    <scope>NUCLEOTIDE SEQUENCE</scope>
</reference>
<evidence type="ECO:0000256" key="2">
    <source>
        <dbReference type="ARBA" id="ARBA00012682"/>
    </source>
</evidence>
<dbReference type="InterPro" id="IPR036314">
    <property type="entry name" value="SOD_C_sf"/>
</dbReference>
<dbReference type="InterPro" id="IPR036324">
    <property type="entry name" value="Mn/Fe_SOD_N_sf"/>
</dbReference>
<dbReference type="PROSITE" id="PS00088">
    <property type="entry name" value="SOD_MN"/>
    <property type="match status" value="1"/>
</dbReference>
<dbReference type="GO" id="GO:0004784">
    <property type="term" value="F:superoxide dismutase activity"/>
    <property type="evidence" value="ECO:0007669"/>
    <property type="project" value="UniProtKB-EC"/>
</dbReference>
<name>A0A6J6EP67_9ZZZZ</name>